<organism evidence="1 2">
    <name type="scientific">Limosilactobacillus reuteri</name>
    <name type="common">Lactobacillus reuteri</name>
    <dbReference type="NCBI Taxonomy" id="1598"/>
    <lineage>
        <taxon>Bacteria</taxon>
        <taxon>Bacillati</taxon>
        <taxon>Bacillota</taxon>
        <taxon>Bacilli</taxon>
        <taxon>Lactobacillales</taxon>
        <taxon>Lactobacillaceae</taxon>
        <taxon>Limosilactobacillus</taxon>
    </lineage>
</organism>
<reference evidence="2" key="1">
    <citation type="journal article" date="2018" name="Front. Microbiol.">
        <title>Comparative Genomics of the Herbivore Gut Symbiont Lactobacillus reuteri Reveals Genetic Diversity and Lifestyle Adaptation.</title>
        <authorList>
            <person name="Zhao J."/>
        </authorList>
    </citation>
    <scope>NUCLEOTIDE SEQUENCE [LARGE SCALE GENOMIC DNA]</scope>
    <source>
        <strain evidence="2">LR9</strain>
    </source>
</reference>
<sequence>MTQQNTIKTFNYKNNVRGAHIYTQILAELFLAARDASKHGNNWDELDEYYQAMTGQGDYAGTTSSERAEYMLDQHGDFMTGYAEDFFNDSKYSYEWFVEQHNKAVEIAKSFNLEHLDIIK</sequence>
<dbReference type="AlphaFoldDB" id="A0ABD6Y3C6"/>
<accession>A0ABD6Y3C6</accession>
<dbReference type="RefSeq" id="WP_109883857.1">
    <property type="nucleotide sequence ID" value="NZ_JAYFHP010000265.1"/>
</dbReference>
<evidence type="ECO:0000313" key="2">
    <source>
        <dbReference type="Proteomes" id="UP000245735"/>
    </source>
</evidence>
<dbReference type="Proteomes" id="UP000245735">
    <property type="component" value="Unassembled WGS sequence"/>
</dbReference>
<gene>
    <name evidence="1" type="ORF">DKZ35_11860</name>
</gene>
<proteinExistence type="predicted"/>
<dbReference type="EMBL" id="QGHV01000170">
    <property type="protein sequence ID" value="PWT36015.1"/>
    <property type="molecule type" value="Genomic_DNA"/>
</dbReference>
<evidence type="ECO:0000313" key="1">
    <source>
        <dbReference type="EMBL" id="PWT36015.1"/>
    </source>
</evidence>
<name>A0ABD6Y3C6_LIMRT</name>
<comment type="caution">
    <text evidence="1">The sequence shown here is derived from an EMBL/GenBank/DDBJ whole genome shotgun (WGS) entry which is preliminary data.</text>
</comment>
<protein>
    <submittedName>
        <fullName evidence="1">Uncharacterized protein</fullName>
    </submittedName>
</protein>